<dbReference type="EMBL" id="MU003713">
    <property type="protein sequence ID" value="KAF2804477.1"/>
    <property type="molecule type" value="Genomic_DNA"/>
</dbReference>
<reference evidence="3" key="2">
    <citation type="submission" date="2020-04" db="EMBL/GenBank/DDBJ databases">
        <authorList>
            <consortium name="NCBI Genome Project"/>
        </authorList>
    </citation>
    <scope>NUCLEOTIDE SEQUENCE</scope>
    <source>
        <strain evidence="3">CBS 304.34</strain>
    </source>
</reference>
<organism evidence="1">
    <name type="scientific">Mytilinidion resinicola</name>
    <dbReference type="NCBI Taxonomy" id="574789"/>
    <lineage>
        <taxon>Eukaryota</taxon>
        <taxon>Fungi</taxon>
        <taxon>Dikarya</taxon>
        <taxon>Ascomycota</taxon>
        <taxon>Pezizomycotina</taxon>
        <taxon>Dothideomycetes</taxon>
        <taxon>Pleosporomycetidae</taxon>
        <taxon>Mytilinidiales</taxon>
        <taxon>Mytilinidiaceae</taxon>
        <taxon>Mytilinidion</taxon>
    </lineage>
</organism>
<evidence type="ECO:0000313" key="3">
    <source>
        <dbReference type="RefSeq" id="XP_033571441.1"/>
    </source>
</evidence>
<name>A0A6A6Y9H9_9PEZI</name>
<dbReference type="AlphaFoldDB" id="A0A6A6Y9H9"/>
<evidence type="ECO:0000313" key="1">
    <source>
        <dbReference type="EMBL" id="KAF2804477.1"/>
    </source>
</evidence>
<dbReference type="Proteomes" id="UP000504636">
    <property type="component" value="Unplaced"/>
</dbReference>
<proteinExistence type="predicted"/>
<protein>
    <recommendedName>
        <fullName evidence="4">TPR-like protein</fullName>
    </recommendedName>
</protein>
<dbReference type="RefSeq" id="XP_033571441.1">
    <property type="nucleotide sequence ID" value="XM_033712801.1"/>
</dbReference>
<dbReference type="OrthoDB" id="626167at2759"/>
<evidence type="ECO:0000313" key="2">
    <source>
        <dbReference type="Proteomes" id="UP000504636"/>
    </source>
</evidence>
<sequence>MYLRALQGYEKALGQEAVKTYIPALNTAQNMAVLFQQTGRTQKAEGLYEQALFSVEAVFGRTSNRYCSIAKILDALRNNREHET</sequence>
<reference evidence="3" key="3">
    <citation type="submission" date="2025-04" db="UniProtKB">
        <authorList>
            <consortium name="RefSeq"/>
        </authorList>
    </citation>
    <scope>IDENTIFICATION</scope>
    <source>
        <strain evidence="3">CBS 304.34</strain>
    </source>
</reference>
<dbReference type="Gene3D" id="1.25.40.10">
    <property type="entry name" value="Tetratricopeptide repeat domain"/>
    <property type="match status" value="1"/>
</dbReference>
<accession>A0A6A6Y9H9</accession>
<evidence type="ECO:0008006" key="4">
    <source>
        <dbReference type="Google" id="ProtNLM"/>
    </source>
</evidence>
<gene>
    <name evidence="1 3" type="ORF">BDZ99DRAFT_153096</name>
</gene>
<dbReference type="GeneID" id="54453694"/>
<reference evidence="1 3" key="1">
    <citation type="journal article" date="2020" name="Stud. Mycol.">
        <title>101 Dothideomycetes genomes: a test case for predicting lifestyles and emergence of pathogens.</title>
        <authorList>
            <person name="Haridas S."/>
            <person name="Albert R."/>
            <person name="Binder M."/>
            <person name="Bloem J."/>
            <person name="Labutti K."/>
            <person name="Salamov A."/>
            <person name="Andreopoulos B."/>
            <person name="Baker S."/>
            <person name="Barry K."/>
            <person name="Bills G."/>
            <person name="Bluhm B."/>
            <person name="Cannon C."/>
            <person name="Castanera R."/>
            <person name="Culley D."/>
            <person name="Daum C."/>
            <person name="Ezra D."/>
            <person name="Gonzalez J."/>
            <person name="Henrissat B."/>
            <person name="Kuo A."/>
            <person name="Liang C."/>
            <person name="Lipzen A."/>
            <person name="Lutzoni F."/>
            <person name="Magnuson J."/>
            <person name="Mondo S."/>
            <person name="Nolan M."/>
            <person name="Ohm R."/>
            <person name="Pangilinan J."/>
            <person name="Park H.-J."/>
            <person name="Ramirez L."/>
            <person name="Alfaro M."/>
            <person name="Sun H."/>
            <person name="Tritt A."/>
            <person name="Yoshinaga Y."/>
            <person name="Zwiers L.-H."/>
            <person name="Turgeon B."/>
            <person name="Goodwin S."/>
            <person name="Spatafora J."/>
            <person name="Crous P."/>
            <person name="Grigoriev I."/>
        </authorList>
    </citation>
    <scope>NUCLEOTIDE SEQUENCE</scope>
    <source>
        <strain evidence="1 3">CBS 304.34</strain>
    </source>
</reference>
<dbReference type="InterPro" id="IPR011990">
    <property type="entry name" value="TPR-like_helical_dom_sf"/>
</dbReference>
<keyword evidence="2" id="KW-1185">Reference proteome</keyword>